<dbReference type="Pfam" id="PF05635">
    <property type="entry name" value="23S_rRNA_IVP"/>
    <property type="match status" value="1"/>
</dbReference>
<evidence type="ECO:0000313" key="1">
    <source>
        <dbReference type="EMBL" id="OGF10396.1"/>
    </source>
</evidence>
<gene>
    <name evidence="1" type="ORF">A2024_02580</name>
</gene>
<dbReference type="NCBIfam" id="TIGR02436">
    <property type="entry name" value="four helix bundle protein"/>
    <property type="match status" value="1"/>
</dbReference>
<dbReference type="SUPFAM" id="SSF158446">
    <property type="entry name" value="IVS-encoded protein-like"/>
    <property type="match status" value="1"/>
</dbReference>
<proteinExistence type="predicted"/>
<dbReference type="EMBL" id="MFFM01000039">
    <property type="protein sequence ID" value="OGF10396.1"/>
    <property type="molecule type" value="Genomic_DNA"/>
</dbReference>
<dbReference type="AlphaFoldDB" id="A0A1F5R7I8"/>
<organism evidence="1 2">
    <name type="scientific">Candidatus Edwardsbacteria bacterium GWF2_54_11</name>
    <dbReference type="NCBI Taxonomy" id="1817851"/>
    <lineage>
        <taxon>Bacteria</taxon>
        <taxon>Candidatus Edwardsiibacteriota</taxon>
    </lineage>
</organism>
<dbReference type="InterPro" id="IPR012657">
    <property type="entry name" value="23S_rRNA-intervening_sequence"/>
</dbReference>
<dbReference type="InterPro" id="IPR036583">
    <property type="entry name" value="23S_rRNA_IVS_sf"/>
</dbReference>
<dbReference type="Proteomes" id="UP000177230">
    <property type="component" value="Unassembled WGS sequence"/>
</dbReference>
<comment type="caution">
    <text evidence="1">The sequence shown here is derived from an EMBL/GenBank/DDBJ whole genome shotgun (WGS) entry which is preliminary data.</text>
</comment>
<dbReference type="Gene3D" id="1.20.1440.60">
    <property type="entry name" value="23S rRNA-intervening sequence"/>
    <property type="match status" value="1"/>
</dbReference>
<evidence type="ECO:0008006" key="3">
    <source>
        <dbReference type="Google" id="ProtNLM"/>
    </source>
</evidence>
<dbReference type="CDD" id="cd16377">
    <property type="entry name" value="23S_rRNA_IVP_like"/>
    <property type="match status" value="1"/>
</dbReference>
<accession>A0A1F5R7I8</accession>
<dbReference type="PANTHER" id="PTHR38471:SF2">
    <property type="entry name" value="FOUR HELIX BUNDLE PROTEIN"/>
    <property type="match status" value="1"/>
</dbReference>
<sequence>MFFFEITRKLPRDEKFIITEDIRRVAISITANIAEGYGQFHFQENIQYCRQSRGSLYELWDHLISCLHFNYITEEEYNKGVKLIENALKVVNGYINFLNKQKAKTIND</sequence>
<reference evidence="1 2" key="1">
    <citation type="journal article" date="2016" name="Nat. Commun.">
        <title>Thousands of microbial genomes shed light on interconnected biogeochemical processes in an aquifer system.</title>
        <authorList>
            <person name="Anantharaman K."/>
            <person name="Brown C.T."/>
            <person name="Hug L.A."/>
            <person name="Sharon I."/>
            <person name="Castelle C.J."/>
            <person name="Probst A.J."/>
            <person name="Thomas B.C."/>
            <person name="Singh A."/>
            <person name="Wilkins M.J."/>
            <person name="Karaoz U."/>
            <person name="Brodie E.L."/>
            <person name="Williams K.H."/>
            <person name="Hubbard S.S."/>
            <person name="Banfield J.F."/>
        </authorList>
    </citation>
    <scope>NUCLEOTIDE SEQUENCE [LARGE SCALE GENOMIC DNA]</scope>
</reference>
<name>A0A1F5R7I8_9BACT</name>
<protein>
    <recommendedName>
        <fullName evidence="3">Four helix bundle protein</fullName>
    </recommendedName>
</protein>
<evidence type="ECO:0000313" key="2">
    <source>
        <dbReference type="Proteomes" id="UP000177230"/>
    </source>
</evidence>
<dbReference type="PANTHER" id="PTHR38471">
    <property type="entry name" value="FOUR HELIX BUNDLE PROTEIN"/>
    <property type="match status" value="1"/>
</dbReference>